<evidence type="ECO:0000313" key="1">
    <source>
        <dbReference type="EMBL" id="SUA47778.1"/>
    </source>
</evidence>
<accession>A0A378X2X9</accession>
<gene>
    <name evidence="1" type="ORF">NCTC13184_06319</name>
</gene>
<name>A0A378X2X9_9NOCA</name>
<dbReference type="AlphaFoldDB" id="A0A378X2X9"/>
<protein>
    <submittedName>
        <fullName evidence="1">Uncharacterized protein</fullName>
    </submittedName>
</protein>
<dbReference type="Proteomes" id="UP000255082">
    <property type="component" value="Unassembled WGS sequence"/>
</dbReference>
<proteinExistence type="predicted"/>
<dbReference type="EMBL" id="UGRU01000001">
    <property type="protein sequence ID" value="SUA47778.1"/>
    <property type="molecule type" value="Genomic_DNA"/>
</dbReference>
<sequence length="59" mass="6568">MTTLRYFGERNEAAPYLTDRGWAITGSTIRDLLAANNLQSLSNDDMHMGDTLYVSGTLE</sequence>
<evidence type="ECO:0000313" key="2">
    <source>
        <dbReference type="Proteomes" id="UP000255082"/>
    </source>
</evidence>
<organism evidence="1 2">
    <name type="scientific">Nocardia africana</name>
    <dbReference type="NCBI Taxonomy" id="134964"/>
    <lineage>
        <taxon>Bacteria</taxon>
        <taxon>Bacillati</taxon>
        <taxon>Actinomycetota</taxon>
        <taxon>Actinomycetes</taxon>
        <taxon>Mycobacteriales</taxon>
        <taxon>Nocardiaceae</taxon>
        <taxon>Nocardia</taxon>
    </lineage>
</organism>
<reference evidence="1 2" key="1">
    <citation type="submission" date="2018-06" db="EMBL/GenBank/DDBJ databases">
        <authorList>
            <consortium name="Pathogen Informatics"/>
            <person name="Doyle S."/>
        </authorList>
    </citation>
    <scope>NUCLEOTIDE SEQUENCE [LARGE SCALE GENOMIC DNA]</scope>
    <source>
        <strain evidence="1 2">NCTC13184</strain>
    </source>
</reference>